<gene>
    <name evidence="1" type="ORF">NCTC10289_00938</name>
</gene>
<organism evidence="1 2">
    <name type="scientific">Corynebacterium minutissimum</name>
    <dbReference type="NCBI Taxonomy" id="38301"/>
    <lineage>
        <taxon>Bacteria</taxon>
        <taxon>Bacillati</taxon>
        <taxon>Actinomycetota</taxon>
        <taxon>Actinomycetes</taxon>
        <taxon>Mycobacteriales</taxon>
        <taxon>Corynebacteriaceae</taxon>
        <taxon>Corynebacterium</taxon>
    </lineage>
</organism>
<dbReference type="EMBL" id="UFXP01000001">
    <property type="protein sequence ID" value="STC76333.1"/>
    <property type="molecule type" value="Genomic_DNA"/>
</dbReference>
<dbReference type="RefSeq" id="WP_181815347.1">
    <property type="nucleotide sequence ID" value="NZ_CP069533.1"/>
</dbReference>
<reference evidence="1 2" key="1">
    <citation type="submission" date="2018-06" db="EMBL/GenBank/DDBJ databases">
        <authorList>
            <consortium name="Pathogen Informatics"/>
            <person name="Doyle S."/>
        </authorList>
    </citation>
    <scope>NUCLEOTIDE SEQUENCE [LARGE SCALE GENOMIC DNA]</scope>
    <source>
        <strain evidence="1 2">NCTC10289</strain>
    </source>
</reference>
<accession>A0A376CW62</accession>
<dbReference type="AlphaFoldDB" id="A0A376CW62"/>
<evidence type="ECO:0000313" key="2">
    <source>
        <dbReference type="Proteomes" id="UP000254287"/>
    </source>
</evidence>
<sequence>MNLADIHAFMLGYIEAAIKEQIDPKEVDELFAEAEAVARKTLKKLNQSKNQ</sequence>
<name>A0A376CW62_9CORY</name>
<proteinExistence type="predicted"/>
<evidence type="ECO:0000313" key="1">
    <source>
        <dbReference type="EMBL" id="STC76333.1"/>
    </source>
</evidence>
<protein>
    <submittedName>
        <fullName evidence="1">Uncharacterized protein</fullName>
    </submittedName>
</protein>
<dbReference type="Proteomes" id="UP000254287">
    <property type="component" value="Unassembled WGS sequence"/>
</dbReference>